<protein>
    <submittedName>
        <fullName evidence="1">Uncharacterized protein</fullName>
    </submittedName>
</protein>
<comment type="caution">
    <text evidence="1">The sequence shown here is derived from an EMBL/GenBank/DDBJ whole genome shotgun (WGS) entry which is preliminary data.</text>
</comment>
<dbReference type="EMBL" id="JAHQIW010004725">
    <property type="protein sequence ID" value="KAJ1363454.1"/>
    <property type="molecule type" value="Genomic_DNA"/>
</dbReference>
<organism evidence="1 2">
    <name type="scientific">Parelaphostrongylus tenuis</name>
    <name type="common">Meningeal worm</name>
    <dbReference type="NCBI Taxonomy" id="148309"/>
    <lineage>
        <taxon>Eukaryota</taxon>
        <taxon>Metazoa</taxon>
        <taxon>Ecdysozoa</taxon>
        <taxon>Nematoda</taxon>
        <taxon>Chromadorea</taxon>
        <taxon>Rhabditida</taxon>
        <taxon>Rhabditina</taxon>
        <taxon>Rhabditomorpha</taxon>
        <taxon>Strongyloidea</taxon>
        <taxon>Metastrongylidae</taxon>
        <taxon>Parelaphostrongylus</taxon>
    </lineage>
</organism>
<keyword evidence="2" id="KW-1185">Reference proteome</keyword>
<evidence type="ECO:0000313" key="2">
    <source>
        <dbReference type="Proteomes" id="UP001196413"/>
    </source>
</evidence>
<accession>A0AAD5NA02</accession>
<dbReference type="Proteomes" id="UP001196413">
    <property type="component" value="Unassembled WGS sequence"/>
</dbReference>
<reference evidence="1" key="1">
    <citation type="submission" date="2021-06" db="EMBL/GenBank/DDBJ databases">
        <title>Parelaphostrongylus tenuis whole genome reference sequence.</title>
        <authorList>
            <person name="Garwood T.J."/>
            <person name="Larsen P.A."/>
            <person name="Fountain-Jones N.M."/>
            <person name="Garbe J.R."/>
            <person name="Macchietto M.G."/>
            <person name="Kania S.A."/>
            <person name="Gerhold R.W."/>
            <person name="Richards J.E."/>
            <person name="Wolf T.M."/>
        </authorList>
    </citation>
    <scope>NUCLEOTIDE SEQUENCE</scope>
    <source>
        <strain evidence="1">MNPRO001-30</strain>
        <tissue evidence="1">Meninges</tissue>
    </source>
</reference>
<sequence>MERHSQAILEIVRRFALPEFSDIQEDEKRIERRRRVGRIINEKLVQLRREPSLPSRISSQAMKEVTNTQIPQYVCLSNQKMGTILWNQGTVIESSKAKYAAVNLLGERGFGAVYK</sequence>
<gene>
    <name evidence="1" type="ORF">KIN20_023327</name>
</gene>
<evidence type="ECO:0000313" key="1">
    <source>
        <dbReference type="EMBL" id="KAJ1363454.1"/>
    </source>
</evidence>
<name>A0AAD5NA02_PARTN</name>
<proteinExistence type="predicted"/>
<dbReference type="AlphaFoldDB" id="A0AAD5NA02"/>